<sequence>TSRIRLRSSPCRPDSVSSATSDRFSVTTTNDLSSELRQQPPKRSSDHLARTSFNVADPLESAFDFKVRSSKLSPSLCSFGHLRSAIVTTIKVLSLKHSVSPSLCYFGLLPIYHRHQLQRFVVVEGLSLLTAVLHLVPKPKPSSAYAFFLRQSM</sequence>
<feature type="region of interest" description="Disordered" evidence="1">
    <location>
        <begin position="1"/>
        <end position="49"/>
    </location>
</feature>
<gene>
    <name evidence="2" type="ORF">PIB30_109768</name>
</gene>
<dbReference type="EMBL" id="JASCZI010247467">
    <property type="protein sequence ID" value="MED6215078.1"/>
    <property type="molecule type" value="Genomic_DNA"/>
</dbReference>
<feature type="compositionally biased region" description="Polar residues" evidence="1">
    <location>
        <begin position="15"/>
        <end position="37"/>
    </location>
</feature>
<evidence type="ECO:0000313" key="3">
    <source>
        <dbReference type="Proteomes" id="UP001341840"/>
    </source>
</evidence>
<proteinExistence type="predicted"/>
<comment type="caution">
    <text evidence="2">The sequence shown here is derived from an EMBL/GenBank/DDBJ whole genome shotgun (WGS) entry which is preliminary data.</text>
</comment>
<organism evidence="2 3">
    <name type="scientific">Stylosanthes scabra</name>
    <dbReference type="NCBI Taxonomy" id="79078"/>
    <lineage>
        <taxon>Eukaryota</taxon>
        <taxon>Viridiplantae</taxon>
        <taxon>Streptophyta</taxon>
        <taxon>Embryophyta</taxon>
        <taxon>Tracheophyta</taxon>
        <taxon>Spermatophyta</taxon>
        <taxon>Magnoliopsida</taxon>
        <taxon>eudicotyledons</taxon>
        <taxon>Gunneridae</taxon>
        <taxon>Pentapetalae</taxon>
        <taxon>rosids</taxon>
        <taxon>fabids</taxon>
        <taxon>Fabales</taxon>
        <taxon>Fabaceae</taxon>
        <taxon>Papilionoideae</taxon>
        <taxon>50 kb inversion clade</taxon>
        <taxon>dalbergioids sensu lato</taxon>
        <taxon>Dalbergieae</taxon>
        <taxon>Pterocarpus clade</taxon>
        <taxon>Stylosanthes</taxon>
    </lineage>
</organism>
<reference evidence="2 3" key="1">
    <citation type="journal article" date="2023" name="Plants (Basel)">
        <title>Bridging the Gap: Combining Genomics and Transcriptomics Approaches to Understand Stylosanthes scabra, an Orphan Legume from the Brazilian Caatinga.</title>
        <authorList>
            <person name="Ferreira-Neto J.R.C."/>
            <person name="da Silva M.D."/>
            <person name="Binneck E."/>
            <person name="de Melo N.F."/>
            <person name="da Silva R.H."/>
            <person name="de Melo A.L.T.M."/>
            <person name="Pandolfi V."/>
            <person name="Bustamante F.O."/>
            <person name="Brasileiro-Vidal A.C."/>
            <person name="Benko-Iseppon A.M."/>
        </authorList>
    </citation>
    <scope>NUCLEOTIDE SEQUENCE [LARGE SCALE GENOMIC DNA]</scope>
    <source>
        <tissue evidence="2">Leaves</tissue>
    </source>
</reference>
<evidence type="ECO:0000313" key="2">
    <source>
        <dbReference type="EMBL" id="MED6215078.1"/>
    </source>
</evidence>
<keyword evidence="3" id="KW-1185">Reference proteome</keyword>
<dbReference type="Proteomes" id="UP001341840">
    <property type="component" value="Unassembled WGS sequence"/>
</dbReference>
<feature type="non-terminal residue" evidence="2">
    <location>
        <position position="1"/>
    </location>
</feature>
<name>A0ABU6Z2P5_9FABA</name>
<protein>
    <submittedName>
        <fullName evidence="2">Uncharacterized protein</fullName>
    </submittedName>
</protein>
<evidence type="ECO:0000256" key="1">
    <source>
        <dbReference type="SAM" id="MobiDB-lite"/>
    </source>
</evidence>
<accession>A0ABU6Z2P5</accession>